<evidence type="ECO:0000256" key="11">
    <source>
        <dbReference type="ARBA" id="ARBA00022777"/>
    </source>
</evidence>
<name>A0A5Q2RQ39_9ACTN</name>
<dbReference type="Proteomes" id="UP000334019">
    <property type="component" value="Chromosome"/>
</dbReference>
<keyword evidence="14" id="KW-0457">Lysine biosynthesis</keyword>
<sequence>MALVVQKFGGTSVADPDRIREVADHVARTRRHGSDVVLVVSAMGKETDDLLRMAKEVSNTRPGREMDMLITAGERKATALVCMALADLGVPAESFTGSQAGFITDTTHTNAKILELRPDRLRDSLAAGKVPVVGGSQGVSTGRDVTFLGRGGSDTTAVALAAALNADSCELYTDVSGVFNADPRIVQGARRIDRISFEELLEMTATGCPKPAMRSVEFARNHGVKLHVRSAFTWEPGTWVVEEDPDMEHAIISAITHDASEAKITVTGLPDEPGIAAKVFRALADQDVNVDMIVQNVSDHGVTDISFTVPFDDVERSMTVLRPMCDEIGGSHEITEDSGIGRVSIVGAGMKSNPGVAARMFETLSEHGINIEMISTSAIRVSCVVRQDRLEDAVVALHGAFELDRPVPA</sequence>
<feature type="binding site" evidence="16">
    <location>
        <begin position="7"/>
        <end position="10"/>
    </location>
    <ligand>
        <name>ATP</name>
        <dbReference type="ChEBI" id="CHEBI:30616"/>
    </ligand>
</feature>
<dbReference type="FunFam" id="3.40.1160.10:FF:000002">
    <property type="entry name" value="Aspartokinase"/>
    <property type="match status" value="1"/>
</dbReference>
<dbReference type="PANTHER" id="PTHR21499:SF3">
    <property type="entry name" value="ASPARTOKINASE"/>
    <property type="match status" value="1"/>
</dbReference>
<feature type="binding site" evidence="16">
    <location>
        <position position="184"/>
    </location>
    <ligand>
        <name>ATP</name>
        <dbReference type="ChEBI" id="CHEBI:30616"/>
    </ligand>
</feature>
<feature type="domain" description="ACT" evidence="19">
    <location>
        <begin position="345"/>
        <end position="409"/>
    </location>
</feature>
<dbReference type="PIRSF" id="PIRSF000726">
    <property type="entry name" value="Asp_kin"/>
    <property type="match status" value="1"/>
</dbReference>
<reference evidence="20 21" key="1">
    <citation type="submission" date="2019-11" db="EMBL/GenBank/DDBJ databases">
        <authorList>
            <person name="He Y."/>
        </authorList>
    </citation>
    <scope>NUCLEOTIDE SEQUENCE [LARGE SCALE GENOMIC DNA]</scope>
    <source>
        <strain evidence="20 21">SCSIO 58843</strain>
    </source>
</reference>
<feature type="binding site" evidence="16">
    <location>
        <position position="47"/>
    </location>
    <ligand>
        <name>substrate</name>
    </ligand>
</feature>
<dbReference type="CDD" id="cd04261">
    <property type="entry name" value="AAK_AKii-LysC-BS"/>
    <property type="match status" value="1"/>
</dbReference>
<evidence type="ECO:0000256" key="13">
    <source>
        <dbReference type="ARBA" id="ARBA00022915"/>
    </source>
</evidence>
<comment type="similarity">
    <text evidence="5 17">Belongs to the aspartokinase family.</text>
</comment>
<dbReference type="CDD" id="cd04913">
    <property type="entry name" value="ACT_AKii-LysC-BS-like_1"/>
    <property type="match status" value="1"/>
</dbReference>
<keyword evidence="12 16" id="KW-0067">ATP-binding</keyword>
<comment type="pathway">
    <text evidence="2 18">Amino-acid biosynthesis; L-lysine biosynthesis via DAP pathway; (S)-tetrahydrodipicolinate from L-aspartate: step 1/4.</text>
</comment>
<dbReference type="GO" id="GO:0009090">
    <property type="term" value="P:homoserine biosynthetic process"/>
    <property type="evidence" value="ECO:0007669"/>
    <property type="project" value="TreeGrafter"/>
</dbReference>
<keyword evidence="21" id="KW-1185">Reference proteome</keyword>
<dbReference type="InterPro" id="IPR002912">
    <property type="entry name" value="ACT_dom"/>
</dbReference>
<dbReference type="PANTHER" id="PTHR21499">
    <property type="entry name" value="ASPARTATE KINASE"/>
    <property type="match status" value="1"/>
</dbReference>
<comment type="pathway">
    <text evidence="3 18">Amino-acid biosynthesis; L-methionine biosynthesis via de novo pathway; L-homoserine from L-aspartate: step 1/3.</text>
</comment>
<evidence type="ECO:0000256" key="14">
    <source>
        <dbReference type="ARBA" id="ARBA00023154"/>
    </source>
</evidence>
<protein>
    <recommendedName>
        <fullName evidence="7 17">Aspartokinase</fullName>
        <ecNumber evidence="6 17">2.7.2.4</ecNumber>
    </recommendedName>
</protein>
<dbReference type="NCBIfam" id="TIGR00657">
    <property type="entry name" value="asp_kinases"/>
    <property type="match status" value="1"/>
</dbReference>
<evidence type="ECO:0000259" key="19">
    <source>
        <dbReference type="PROSITE" id="PS51671"/>
    </source>
</evidence>
<dbReference type="AlphaFoldDB" id="A0A5Q2RQ39"/>
<keyword evidence="13" id="KW-0220">Diaminopimelate biosynthesis</keyword>
<dbReference type="InterPro" id="IPR018042">
    <property type="entry name" value="Aspartate_kinase_CS"/>
</dbReference>
<evidence type="ECO:0000256" key="16">
    <source>
        <dbReference type="PIRSR" id="PIRSR000726-1"/>
    </source>
</evidence>
<evidence type="ECO:0000256" key="1">
    <source>
        <dbReference type="ARBA" id="ARBA00002843"/>
    </source>
</evidence>
<dbReference type="KEGG" id="atq:GH723_16420"/>
<evidence type="ECO:0000256" key="17">
    <source>
        <dbReference type="RuleBase" id="RU003448"/>
    </source>
</evidence>
<dbReference type="NCBIfam" id="NF005155">
    <property type="entry name" value="PRK06635.1-4"/>
    <property type="match status" value="1"/>
</dbReference>
<dbReference type="SUPFAM" id="SSF55021">
    <property type="entry name" value="ACT-like"/>
    <property type="match status" value="2"/>
</dbReference>
<dbReference type="InterPro" id="IPR001048">
    <property type="entry name" value="Asp/Glu/Uridylate_kinase"/>
</dbReference>
<evidence type="ECO:0000256" key="8">
    <source>
        <dbReference type="ARBA" id="ARBA00022605"/>
    </source>
</evidence>
<evidence type="ECO:0000256" key="7">
    <source>
        <dbReference type="ARBA" id="ARBA00016273"/>
    </source>
</evidence>
<dbReference type="Pfam" id="PF22468">
    <property type="entry name" value="ACT_9"/>
    <property type="match status" value="2"/>
</dbReference>
<evidence type="ECO:0000313" key="21">
    <source>
        <dbReference type="Proteomes" id="UP000334019"/>
    </source>
</evidence>
<dbReference type="GO" id="GO:0009089">
    <property type="term" value="P:lysine biosynthetic process via diaminopimelate"/>
    <property type="evidence" value="ECO:0007669"/>
    <property type="project" value="UniProtKB-UniPathway"/>
</dbReference>
<evidence type="ECO:0000256" key="9">
    <source>
        <dbReference type="ARBA" id="ARBA00022679"/>
    </source>
</evidence>
<dbReference type="PROSITE" id="PS00324">
    <property type="entry name" value="ASPARTOKINASE"/>
    <property type="match status" value="1"/>
</dbReference>
<evidence type="ECO:0000256" key="6">
    <source>
        <dbReference type="ARBA" id="ARBA00013059"/>
    </source>
</evidence>
<dbReference type="EMBL" id="CP045851">
    <property type="protein sequence ID" value="QGG96556.1"/>
    <property type="molecule type" value="Genomic_DNA"/>
</dbReference>
<dbReference type="InterPro" id="IPR041740">
    <property type="entry name" value="AKii-LysC-BS"/>
</dbReference>
<evidence type="ECO:0000313" key="20">
    <source>
        <dbReference type="EMBL" id="QGG96556.1"/>
    </source>
</evidence>
<evidence type="ECO:0000256" key="10">
    <source>
        <dbReference type="ARBA" id="ARBA00022741"/>
    </source>
</evidence>
<keyword evidence="8 18" id="KW-0028">Amino-acid biosynthesis</keyword>
<organism evidence="20 21">
    <name type="scientific">Actinomarinicola tropica</name>
    <dbReference type="NCBI Taxonomy" id="2789776"/>
    <lineage>
        <taxon>Bacteria</taxon>
        <taxon>Bacillati</taxon>
        <taxon>Actinomycetota</taxon>
        <taxon>Acidimicrobiia</taxon>
        <taxon>Acidimicrobiales</taxon>
        <taxon>Iamiaceae</taxon>
        <taxon>Actinomarinicola</taxon>
    </lineage>
</organism>
<accession>A0A5Q2RQ39</accession>
<dbReference type="PROSITE" id="PS51671">
    <property type="entry name" value="ACT"/>
    <property type="match status" value="2"/>
</dbReference>
<evidence type="ECO:0000256" key="15">
    <source>
        <dbReference type="ARBA" id="ARBA00047872"/>
    </source>
</evidence>
<dbReference type="InterPro" id="IPR036393">
    <property type="entry name" value="AceGlu_kinase-like_sf"/>
</dbReference>
<evidence type="ECO:0000256" key="12">
    <source>
        <dbReference type="ARBA" id="ARBA00022840"/>
    </source>
</evidence>
<dbReference type="UniPathway" id="UPA00034">
    <property type="reaction ID" value="UER00015"/>
</dbReference>
<keyword evidence="11 17" id="KW-0418">Kinase</keyword>
<comment type="pathway">
    <text evidence="4 18">Amino-acid biosynthesis; L-threonine biosynthesis; L-threonine from L-aspartate: step 1/5.</text>
</comment>
<evidence type="ECO:0000256" key="3">
    <source>
        <dbReference type="ARBA" id="ARBA00004986"/>
    </source>
</evidence>
<dbReference type="FunFam" id="3.30.2130.10:FF:000002">
    <property type="entry name" value="Aspartokinase"/>
    <property type="match status" value="1"/>
</dbReference>
<dbReference type="Gene3D" id="3.30.2130.10">
    <property type="entry name" value="VC0802-like"/>
    <property type="match status" value="1"/>
</dbReference>
<feature type="domain" description="ACT" evidence="19">
    <location>
        <begin position="264"/>
        <end position="342"/>
    </location>
</feature>
<dbReference type="UniPathway" id="UPA00051">
    <property type="reaction ID" value="UER00462"/>
</dbReference>
<dbReference type="NCBIfam" id="NF005154">
    <property type="entry name" value="PRK06635.1-2"/>
    <property type="match status" value="1"/>
</dbReference>
<dbReference type="GO" id="GO:0019877">
    <property type="term" value="P:diaminopimelate biosynthetic process"/>
    <property type="evidence" value="ECO:0007669"/>
    <property type="project" value="UniProtKB-KW"/>
</dbReference>
<dbReference type="InterPro" id="IPR001341">
    <property type="entry name" value="Asp_kinase"/>
</dbReference>
<dbReference type="InterPro" id="IPR045865">
    <property type="entry name" value="ACT-like_dom_sf"/>
</dbReference>
<evidence type="ECO:0000256" key="2">
    <source>
        <dbReference type="ARBA" id="ARBA00004766"/>
    </source>
</evidence>
<evidence type="ECO:0000256" key="5">
    <source>
        <dbReference type="ARBA" id="ARBA00010122"/>
    </source>
</evidence>
<proteinExistence type="inferred from homology"/>
<dbReference type="SUPFAM" id="SSF53633">
    <property type="entry name" value="Carbamate kinase-like"/>
    <property type="match status" value="1"/>
</dbReference>
<dbReference type="GO" id="GO:0009088">
    <property type="term" value="P:threonine biosynthetic process"/>
    <property type="evidence" value="ECO:0007669"/>
    <property type="project" value="UniProtKB-UniPathway"/>
</dbReference>
<dbReference type="InterPro" id="IPR005260">
    <property type="entry name" value="Asp_kin_monofn"/>
</dbReference>
<evidence type="ECO:0000256" key="4">
    <source>
        <dbReference type="ARBA" id="ARBA00005139"/>
    </source>
</evidence>
<dbReference type="RefSeq" id="WP_153760660.1">
    <property type="nucleotide sequence ID" value="NZ_CP045851.1"/>
</dbReference>
<comment type="function">
    <text evidence="1">Catalyzes the phosphorylation of the beta-carboxyl group of aspartic acid with ATP to yield 4-phospho-L-aspartate, which is involved in the branched biosynthetic pathway leading to the biosynthesis of amino acids lysine, threonine, isoleucine and methionine.</text>
</comment>
<dbReference type="GO" id="GO:0005524">
    <property type="term" value="F:ATP binding"/>
    <property type="evidence" value="ECO:0007669"/>
    <property type="project" value="UniProtKB-KW"/>
</dbReference>
<feature type="binding site" evidence="16">
    <location>
        <begin position="173"/>
        <end position="174"/>
    </location>
    <ligand>
        <name>ATP</name>
        <dbReference type="ChEBI" id="CHEBI:30616"/>
    </ligand>
</feature>
<dbReference type="Gene3D" id="3.40.1160.10">
    <property type="entry name" value="Acetylglutamate kinase-like"/>
    <property type="match status" value="1"/>
</dbReference>
<evidence type="ECO:0000256" key="18">
    <source>
        <dbReference type="RuleBase" id="RU004249"/>
    </source>
</evidence>
<gene>
    <name evidence="20" type="ORF">GH723_16420</name>
</gene>
<feature type="binding site" evidence="16">
    <location>
        <position position="74"/>
    </location>
    <ligand>
        <name>substrate</name>
    </ligand>
</feature>
<dbReference type="Pfam" id="PF00696">
    <property type="entry name" value="AA_kinase"/>
    <property type="match status" value="1"/>
</dbReference>
<dbReference type="EC" id="2.7.2.4" evidence="6 17"/>
<keyword evidence="10 16" id="KW-0547">Nucleotide-binding</keyword>
<dbReference type="CDD" id="cd04936">
    <property type="entry name" value="ACT_AKii-LysC-BS-like_2"/>
    <property type="match status" value="1"/>
</dbReference>
<dbReference type="InterPro" id="IPR054352">
    <property type="entry name" value="ACT_Aspartokinase"/>
</dbReference>
<comment type="catalytic activity">
    <reaction evidence="15 17">
        <text>L-aspartate + ATP = 4-phospho-L-aspartate + ADP</text>
        <dbReference type="Rhea" id="RHEA:23776"/>
        <dbReference type="ChEBI" id="CHEBI:29991"/>
        <dbReference type="ChEBI" id="CHEBI:30616"/>
        <dbReference type="ChEBI" id="CHEBI:57535"/>
        <dbReference type="ChEBI" id="CHEBI:456216"/>
        <dbReference type="EC" id="2.7.2.4"/>
    </reaction>
</comment>
<keyword evidence="9 17" id="KW-0808">Transferase</keyword>
<dbReference type="UniPathway" id="UPA00050">
    <property type="reaction ID" value="UER00461"/>
</dbReference>
<dbReference type="GO" id="GO:0005829">
    <property type="term" value="C:cytosol"/>
    <property type="evidence" value="ECO:0007669"/>
    <property type="project" value="TreeGrafter"/>
</dbReference>
<dbReference type="GO" id="GO:0004072">
    <property type="term" value="F:aspartate kinase activity"/>
    <property type="evidence" value="ECO:0007669"/>
    <property type="project" value="UniProtKB-EC"/>
</dbReference>